<proteinExistence type="predicted"/>
<keyword evidence="1" id="KW-0472">Membrane</keyword>
<keyword evidence="1" id="KW-0812">Transmembrane</keyword>
<protein>
    <submittedName>
        <fullName evidence="2">Uncharacterized protein</fullName>
    </submittedName>
</protein>
<evidence type="ECO:0000256" key="1">
    <source>
        <dbReference type="SAM" id="Phobius"/>
    </source>
</evidence>
<evidence type="ECO:0000313" key="2">
    <source>
        <dbReference type="EMBL" id="GFY77997.1"/>
    </source>
</evidence>
<evidence type="ECO:0000313" key="3">
    <source>
        <dbReference type="Proteomes" id="UP000886998"/>
    </source>
</evidence>
<dbReference type="EMBL" id="BMAV01022756">
    <property type="protein sequence ID" value="GFY77997.1"/>
    <property type="molecule type" value="Genomic_DNA"/>
</dbReference>
<sequence length="140" mass="16518">MLKPPMKEKLLLGKLDIDFTHSLIFVFLKVILLLTCFEIDLYEMADKYDIKDLMRTCVERIVPFFTSDNIKDIEVLAFFHNDDFLLQLVDSFKNKKLIPQSSSLSEANWEALAKQYVESINFEEMVKPAQENAFDFYRDF</sequence>
<comment type="caution">
    <text evidence="2">The sequence shown here is derived from an EMBL/GenBank/DDBJ whole genome shotgun (WGS) entry which is preliminary data.</text>
</comment>
<keyword evidence="1" id="KW-1133">Transmembrane helix</keyword>
<dbReference type="AlphaFoldDB" id="A0A8X6YU77"/>
<keyword evidence="3" id="KW-1185">Reference proteome</keyword>
<name>A0A8X6YU77_9ARAC</name>
<organism evidence="2 3">
    <name type="scientific">Trichonephila inaurata madagascariensis</name>
    <dbReference type="NCBI Taxonomy" id="2747483"/>
    <lineage>
        <taxon>Eukaryota</taxon>
        <taxon>Metazoa</taxon>
        <taxon>Ecdysozoa</taxon>
        <taxon>Arthropoda</taxon>
        <taxon>Chelicerata</taxon>
        <taxon>Arachnida</taxon>
        <taxon>Araneae</taxon>
        <taxon>Araneomorphae</taxon>
        <taxon>Entelegynae</taxon>
        <taxon>Araneoidea</taxon>
        <taxon>Nephilidae</taxon>
        <taxon>Trichonephila</taxon>
        <taxon>Trichonephila inaurata</taxon>
    </lineage>
</organism>
<reference evidence="2" key="1">
    <citation type="submission" date="2020-08" db="EMBL/GenBank/DDBJ databases">
        <title>Multicomponent nature underlies the extraordinary mechanical properties of spider dragline silk.</title>
        <authorList>
            <person name="Kono N."/>
            <person name="Nakamura H."/>
            <person name="Mori M."/>
            <person name="Yoshida Y."/>
            <person name="Ohtoshi R."/>
            <person name="Malay A.D."/>
            <person name="Moran D.A.P."/>
            <person name="Tomita M."/>
            <person name="Numata K."/>
            <person name="Arakawa K."/>
        </authorList>
    </citation>
    <scope>NUCLEOTIDE SEQUENCE</scope>
</reference>
<dbReference type="Proteomes" id="UP000886998">
    <property type="component" value="Unassembled WGS sequence"/>
</dbReference>
<gene>
    <name evidence="2" type="ORF">TNIN_207521</name>
</gene>
<feature type="transmembrane region" description="Helical" evidence="1">
    <location>
        <begin position="20"/>
        <end position="41"/>
    </location>
</feature>
<accession>A0A8X6YU77</accession>